<evidence type="ECO:0000313" key="2">
    <source>
        <dbReference type="Proteomes" id="UP000299102"/>
    </source>
</evidence>
<proteinExistence type="predicted"/>
<comment type="caution">
    <text evidence="1">The sequence shown here is derived from an EMBL/GenBank/DDBJ whole genome shotgun (WGS) entry which is preliminary data.</text>
</comment>
<protein>
    <submittedName>
        <fullName evidence="1">Uncharacterized protein</fullName>
    </submittedName>
</protein>
<accession>A0A4C1VLA0</accession>
<reference evidence="1 2" key="1">
    <citation type="journal article" date="2019" name="Commun. Biol.">
        <title>The bagworm genome reveals a unique fibroin gene that provides high tensile strength.</title>
        <authorList>
            <person name="Kono N."/>
            <person name="Nakamura H."/>
            <person name="Ohtoshi R."/>
            <person name="Tomita M."/>
            <person name="Numata K."/>
            <person name="Arakawa K."/>
        </authorList>
    </citation>
    <scope>NUCLEOTIDE SEQUENCE [LARGE SCALE GENOMIC DNA]</scope>
</reference>
<dbReference type="EMBL" id="BGZK01000361">
    <property type="protein sequence ID" value="GBP39182.1"/>
    <property type="molecule type" value="Genomic_DNA"/>
</dbReference>
<sequence>MLYRRSRRNKKTNFQSAKRTCLRNAGLNRIIVAADAPHAGRRRRAAVVIQIAGQSRRSCIRAVLRDPPHAQPLAPRLGRRRRRARRCIRTETALASTTASQLLKRKRTCSEFCSSTNLLSPSTVETATEFDIARRRCF</sequence>
<gene>
    <name evidence="1" type="ORF">EVAR_26968_1</name>
</gene>
<dbReference type="AlphaFoldDB" id="A0A4C1VLA0"/>
<name>A0A4C1VLA0_EUMVA</name>
<dbReference type="Proteomes" id="UP000299102">
    <property type="component" value="Unassembled WGS sequence"/>
</dbReference>
<evidence type="ECO:0000313" key="1">
    <source>
        <dbReference type="EMBL" id="GBP39182.1"/>
    </source>
</evidence>
<keyword evidence="2" id="KW-1185">Reference proteome</keyword>
<organism evidence="1 2">
    <name type="scientific">Eumeta variegata</name>
    <name type="common">Bagworm moth</name>
    <name type="synonym">Eumeta japonica</name>
    <dbReference type="NCBI Taxonomy" id="151549"/>
    <lineage>
        <taxon>Eukaryota</taxon>
        <taxon>Metazoa</taxon>
        <taxon>Ecdysozoa</taxon>
        <taxon>Arthropoda</taxon>
        <taxon>Hexapoda</taxon>
        <taxon>Insecta</taxon>
        <taxon>Pterygota</taxon>
        <taxon>Neoptera</taxon>
        <taxon>Endopterygota</taxon>
        <taxon>Lepidoptera</taxon>
        <taxon>Glossata</taxon>
        <taxon>Ditrysia</taxon>
        <taxon>Tineoidea</taxon>
        <taxon>Psychidae</taxon>
        <taxon>Oiketicinae</taxon>
        <taxon>Eumeta</taxon>
    </lineage>
</organism>